<protein>
    <submittedName>
        <fullName evidence="2">736_t:CDS:1</fullName>
    </submittedName>
</protein>
<feature type="compositionally biased region" description="Polar residues" evidence="1">
    <location>
        <begin position="22"/>
        <end position="31"/>
    </location>
</feature>
<feature type="compositionally biased region" description="Polar residues" evidence="1">
    <location>
        <begin position="47"/>
        <end position="66"/>
    </location>
</feature>
<comment type="caution">
    <text evidence="2">The sequence shown here is derived from an EMBL/GenBank/DDBJ whole genome shotgun (WGS) entry which is preliminary data.</text>
</comment>
<gene>
    <name evidence="2" type="ORF">DERYTH_LOCUS13375</name>
</gene>
<dbReference type="AlphaFoldDB" id="A0A9N9N7D1"/>
<organism evidence="2 3">
    <name type="scientific">Dentiscutata erythropus</name>
    <dbReference type="NCBI Taxonomy" id="1348616"/>
    <lineage>
        <taxon>Eukaryota</taxon>
        <taxon>Fungi</taxon>
        <taxon>Fungi incertae sedis</taxon>
        <taxon>Mucoromycota</taxon>
        <taxon>Glomeromycotina</taxon>
        <taxon>Glomeromycetes</taxon>
        <taxon>Diversisporales</taxon>
        <taxon>Gigasporaceae</taxon>
        <taxon>Dentiscutata</taxon>
    </lineage>
</organism>
<reference evidence="2" key="1">
    <citation type="submission" date="2021-06" db="EMBL/GenBank/DDBJ databases">
        <authorList>
            <person name="Kallberg Y."/>
            <person name="Tangrot J."/>
            <person name="Rosling A."/>
        </authorList>
    </citation>
    <scope>NUCLEOTIDE SEQUENCE</scope>
    <source>
        <strain evidence="2">MA453B</strain>
    </source>
</reference>
<dbReference type="EMBL" id="CAJVPY010009330">
    <property type="protein sequence ID" value="CAG8707496.1"/>
    <property type="molecule type" value="Genomic_DNA"/>
</dbReference>
<keyword evidence="3" id="KW-1185">Reference proteome</keyword>
<evidence type="ECO:0000313" key="3">
    <source>
        <dbReference type="Proteomes" id="UP000789405"/>
    </source>
</evidence>
<dbReference type="Proteomes" id="UP000789405">
    <property type="component" value="Unassembled WGS sequence"/>
</dbReference>
<accession>A0A9N9N7D1</accession>
<feature type="compositionally biased region" description="Basic residues" evidence="1">
    <location>
        <begin position="9"/>
        <end position="21"/>
    </location>
</feature>
<feature type="non-terminal residue" evidence="2">
    <location>
        <position position="1"/>
    </location>
</feature>
<evidence type="ECO:0000313" key="2">
    <source>
        <dbReference type="EMBL" id="CAG8707496.1"/>
    </source>
</evidence>
<proteinExistence type="predicted"/>
<name>A0A9N9N7D1_9GLOM</name>
<evidence type="ECO:0000256" key="1">
    <source>
        <dbReference type="SAM" id="MobiDB-lite"/>
    </source>
</evidence>
<feature type="region of interest" description="Disordered" evidence="1">
    <location>
        <begin position="1"/>
        <end position="68"/>
    </location>
</feature>
<sequence>MQQIASPKQQRKQVKQRRKHFNNNTERTAPNPNDVLIPLTASLFKTAPTTTRTTNEWNHATANPLNRRNDKNSLCIFHFKDHEEILNAREIVRAQHQNAFHTFRKAFHSTINEEPDAMMP</sequence>